<proteinExistence type="predicted"/>
<feature type="domain" description="Major facilitator superfamily (MFS) profile" evidence="8">
    <location>
        <begin position="233"/>
        <end position="436"/>
    </location>
</feature>
<gene>
    <name evidence="9" type="ORF">ACGFYS_28975</name>
</gene>
<feature type="transmembrane region" description="Helical" evidence="7">
    <location>
        <begin position="208"/>
        <end position="225"/>
    </location>
</feature>
<organism evidence="9 10">
    <name type="scientific">Streptomyces omiyaensis</name>
    <dbReference type="NCBI Taxonomy" id="68247"/>
    <lineage>
        <taxon>Bacteria</taxon>
        <taxon>Bacillati</taxon>
        <taxon>Actinomycetota</taxon>
        <taxon>Actinomycetes</taxon>
        <taxon>Kitasatosporales</taxon>
        <taxon>Streptomycetaceae</taxon>
        <taxon>Streptomyces</taxon>
    </lineage>
</organism>
<feature type="transmembrane region" description="Helical" evidence="7">
    <location>
        <begin position="90"/>
        <end position="108"/>
    </location>
</feature>
<feature type="transmembrane region" description="Helical" evidence="7">
    <location>
        <begin position="30"/>
        <end position="49"/>
    </location>
</feature>
<keyword evidence="6 7" id="KW-0472">Membrane</keyword>
<keyword evidence="3" id="KW-1003">Cell membrane</keyword>
<keyword evidence="4 7" id="KW-0812">Transmembrane</keyword>
<evidence type="ECO:0000256" key="1">
    <source>
        <dbReference type="ARBA" id="ARBA00004651"/>
    </source>
</evidence>
<feature type="transmembrane region" description="Helical" evidence="7">
    <location>
        <begin position="335"/>
        <end position="354"/>
    </location>
</feature>
<dbReference type="Pfam" id="PF07690">
    <property type="entry name" value="MFS_1"/>
    <property type="match status" value="1"/>
</dbReference>
<evidence type="ECO:0000313" key="10">
    <source>
        <dbReference type="Proteomes" id="UP001604282"/>
    </source>
</evidence>
<dbReference type="Gene3D" id="1.20.1250.20">
    <property type="entry name" value="MFS general substrate transporter like domains"/>
    <property type="match status" value="1"/>
</dbReference>
<sequence>MSTAEAKEAADDARSALTLRSLHPNIRLRLGVGFVQRLLSIMLMPLLVIHLAGLYGAAVAGALTVCVAAAGIAANFLGGHLADVHGRRPVMVAGELGATVTFALLALANSPWWSSGPATFGLFLLNTCCSQLATPAADAMMVDVSTPENRPLVYTINYWSINLAFTVGALLGGFLYDGHFLQLLTGAAVLCLLTTAVMWRWISETAPATGAPGPSGPAAMVRGYLAVARDRIFLRQLAAAALIAAVEMQIGYYIAVRLADEFPRQTLLSLGSFGLDVDGTAILGVLRAVNAALVVALILAAKTLLGRVGERTRLYGGIVVFTVGYMIWAVSNSGWVLIAAAVLLTVGEIASVPVRQALLADLIDPGARTKYMAAYALNARVGLLVAALCVTLGAFVPAVGMSLLYATAGVAALLLYRSLLGVRATREAETNLVKAA</sequence>
<dbReference type="SUPFAM" id="SSF103473">
    <property type="entry name" value="MFS general substrate transporter"/>
    <property type="match status" value="1"/>
</dbReference>
<dbReference type="PANTHER" id="PTHR23517:SF3">
    <property type="entry name" value="INTEGRAL MEMBRANE TRANSPORT PROTEIN"/>
    <property type="match status" value="1"/>
</dbReference>
<dbReference type="Proteomes" id="UP001604282">
    <property type="component" value="Unassembled WGS sequence"/>
</dbReference>
<evidence type="ECO:0000256" key="3">
    <source>
        <dbReference type="ARBA" id="ARBA00022475"/>
    </source>
</evidence>
<feature type="transmembrane region" description="Helical" evidence="7">
    <location>
        <begin position="402"/>
        <end position="420"/>
    </location>
</feature>
<dbReference type="EMBL" id="JBICZW010000024">
    <property type="protein sequence ID" value="MFG3192971.1"/>
    <property type="molecule type" value="Genomic_DNA"/>
</dbReference>
<comment type="subcellular location">
    <subcellularLocation>
        <location evidence="1">Cell membrane</location>
        <topology evidence="1">Multi-pass membrane protein</topology>
    </subcellularLocation>
</comment>
<evidence type="ECO:0000256" key="5">
    <source>
        <dbReference type="ARBA" id="ARBA00022989"/>
    </source>
</evidence>
<protein>
    <submittedName>
        <fullName evidence="9">MFS transporter</fullName>
    </submittedName>
</protein>
<evidence type="ECO:0000256" key="6">
    <source>
        <dbReference type="ARBA" id="ARBA00023136"/>
    </source>
</evidence>
<feature type="transmembrane region" description="Helical" evidence="7">
    <location>
        <begin position="279"/>
        <end position="300"/>
    </location>
</feature>
<accession>A0ABW7BZN4</accession>
<keyword evidence="2" id="KW-0813">Transport</keyword>
<evidence type="ECO:0000313" key="9">
    <source>
        <dbReference type="EMBL" id="MFG3192971.1"/>
    </source>
</evidence>
<dbReference type="InterPro" id="IPR011701">
    <property type="entry name" value="MFS"/>
</dbReference>
<evidence type="ECO:0000256" key="7">
    <source>
        <dbReference type="SAM" id="Phobius"/>
    </source>
</evidence>
<dbReference type="InterPro" id="IPR020846">
    <property type="entry name" value="MFS_dom"/>
</dbReference>
<dbReference type="PANTHER" id="PTHR23517">
    <property type="entry name" value="RESISTANCE PROTEIN MDTM, PUTATIVE-RELATED-RELATED"/>
    <property type="match status" value="1"/>
</dbReference>
<keyword evidence="5 7" id="KW-1133">Transmembrane helix</keyword>
<comment type="caution">
    <text evidence="9">The sequence shown here is derived from an EMBL/GenBank/DDBJ whole genome shotgun (WGS) entry which is preliminary data.</text>
</comment>
<dbReference type="InterPro" id="IPR050171">
    <property type="entry name" value="MFS_Transporters"/>
</dbReference>
<feature type="transmembrane region" description="Helical" evidence="7">
    <location>
        <begin position="156"/>
        <end position="176"/>
    </location>
</feature>
<feature type="transmembrane region" description="Helical" evidence="7">
    <location>
        <begin position="237"/>
        <end position="259"/>
    </location>
</feature>
<dbReference type="PROSITE" id="PS50850">
    <property type="entry name" value="MFS"/>
    <property type="match status" value="1"/>
</dbReference>
<dbReference type="InterPro" id="IPR036259">
    <property type="entry name" value="MFS_trans_sf"/>
</dbReference>
<dbReference type="RefSeq" id="WP_189852541.1">
    <property type="nucleotide sequence ID" value="NZ_BMVV01000026.1"/>
</dbReference>
<feature type="transmembrane region" description="Helical" evidence="7">
    <location>
        <begin position="375"/>
        <end position="396"/>
    </location>
</feature>
<evidence type="ECO:0000259" key="8">
    <source>
        <dbReference type="PROSITE" id="PS50850"/>
    </source>
</evidence>
<reference evidence="9 10" key="1">
    <citation type="submission" date="2024-10" db="EMBL/GenBank/DDBJ databases">
        <title>The Natural Products Discovery Center: Release of the First 8490 Sequenced Strains for Exploring Actinobacteria Biosynthetic Diversity.</title>
        <authorList>
            <person name="Kalkreuter E."/>
            <person name="Kautsar S.A."/>
            <person name="Yang D."/>
            <person name="Bader C.D."/>
            <person name="Teijaro C.N."/>
            <person name="Fluegel L."/>
            <person name="Davis C.M."/>
            <person name="Simpson J.R."/>
            <person name="Lauterbach L."/>
            <person name="Steele A.D."/>
            <person name="Gui C."/>
            <person name="Meng S."/>
            <person name="Li G."/>
            <person name="Viehrig K."/>
            <person name="Ye F."/>
            <person name="Su P."/>
            <person name="Kiefer A.F."/>
            <person name="Nichols A."/>
            <person name="Cepeda A.J."/>
            <person name="Yan W."/>
            <person name="Fan B."/>
            <person name="Jiang Y."/>
            <person name="Adhikari A."/>
            <person name="Zheng C.-J."/>
            <person name="Schuster L."/>
            <person name="Cowan T.M."/>
            <person name="Smanski M.J."/>
            <person name="Chevrette M.G."/>
            <person name="De Carvalho L.P.S."/>
            <person name="Shen B."/>
        </authorList>
    </citation>
    <scope>NUCLEOTIDE SEQUENCE [LARGE SCALE GENOMIC DNA]</scope>
    <source>
        <strain evidence="9 10">NPDC048229</strain>
    </source>
</reference>
<feature type="transmembrane region" description="Helical" evidence="7">
    <location>
        <begin position="55"/>
        <end position="78"/>
    </location>
</feature>
<name>A0ABW7BZN4_9ACTN</name>
<keyword evidence="10" id="KW-1185">Reference proteome</keyword>
<evidence type="ECO:0000256" key="2">
    <source>
        <dbReference type="ARBA" id="ARBA00022448"/>
    </source>
</evidence>
<evidence type="ECO:0000256" key="4">
    <source>
        <dbReference type="ARBA" id="ARBA00022692"/>
    </source>
</evidence>
<feature type="transmembrane region" description="Helical" evidence="7">
    <location>
        <begin position="312"/>
        <end position="329"/>
    </location>
</feature>
<feature type="transmembrane region" description="Helical" evidence="7">
    <location>
        <begin position="183"/>
        <end position="202"/>
    </location>
</feature>